<dbReference type="GO" id="GO:0005634">
    <property type="term" value="C:nucleus"/>
    <property type="evidence" value="ECO:0007669"/>
    <property type="project" value="TreeGrafter"/>
</dbReference>
<name>W9QJ13_9ROSA</name>
<feature type="compositionally biased region" description="Basic residues" evidence="1">
    <location>
        <begin position="75"/>
        <end position="85"/>
    </location>
</feature>
<feature type="compositionally biased region" description="Basic and acidic residues" evidence="1">
    <location>
        <begin position="50"/>
        <end position="65"/>
    </location>
</feature>
<dbReference type="GO" id="GO:0051276">
    <property type="term" value="P:chromosome organization"/>
    <property type="evidence" value="ECO:0007669"/>
    <property type="project" value="TreeGrafter"/>
</dbReference>
<dbReference type="Proteomes" id="UP000030645">
    <property type="component" value="Unassembled WGS sequence"/>
</dbReference>
<dbReference type="PANTHER" id="PTHR34810">
    <property type="entry name" value="DNA-BINDING PROTEIN BIN4"/>
    <property type="match status" value="1"/>
</dbReference>
<proteinExistence type="predicted"/>
<feature type="compositionally biased region" description="Polar residues" evidence="1">
    <location>
        <begin position="8"/>
        <end position="22"/>
    </location>
</feature>
<protein>
    <recommendedName>
        <fullName evidence="4">DNA-binding protein BIN4</fullName>
    </recommendedName>
</protein>
<dbReference type="PANTHER" id="PTHR34810:SF1">
    <property type="entry name" value="DNA-BINDING PROTEIN BIN4"/>
    <property type="match status" value="1"/>
</dbReference>
<dbReference type="EMBL" id="KE343352">
    <property type="protein sequence ID" value="EXB24913.1"/>
    <property type="molecule type" value="Genomic_DNA"/>
</dbReference>
<feature type="region of interest" description="Disordered" evidence="1">
    <location>
        <begin position="186"/>
        <end position="261"/>
    </location>
</feature>
<evidence type="ECO:0000313" key="3">
    <source>
        <dbReference type="Proteomes" id="UP000030645"/>
    </source>
</evidence>
<evidence type="ECO:0000313" key="2">
    <source>
        <dbReference type="EMBL" id="EXB24913.1"/>
    </source>
</evidence>
<dbReference type="eggNOG" id="ENOG502QTVM">
    <property type="taxonomic scope" value="Eukaryota"/>
</dbReference>
<dbReference type="GO" id="GO:0042023">
    <property type="term" value="P:DNA endoreduplication"/>
    <property type="evidence" value="ECO:0007669"/>
    <property type="project" value="InterPro"/>
</dbReference>
<feature type="compositionally biased region" description="Basic and acidic residues" evidence="1">
    <location>
        <begin position="24"/>
        <end position="42"/>
    </location>
</feature>
<dbReference type="InterPro" id="IPR033246">
    <property type="entry name" value="BIN4"/>
</dbReference>
<dbReference type="GO" id="GO:0009330">
    <property type="term" value="C:DNA topoisomerase type II (double strand cut, ATP-hydrolyzing) complex"/>
    <property type="evidence" value="ECO:0007669"/>
    <property type="project" value="InterPro"/>
</dbReference>
<accession>W9QJ13</accession>
<evidence type="ECO:0008006" key="4">
    <source>
        <dbReference type="Google" id="ProtNLM"/>
    </source>
</evidence>
<dbReference type="AlphaFoldDB" id="W9QJ13"/>
<feature type="compositionally biased region" description="Basic residues" evidence="1">
    <location>
        <begin position="243"/>
        <end position="261"/>
    </location>
</feature>
<feature type="region of interest" description="Disordered" evidence="1">
    <location>
        <begin position="1"/>
        <end position="107"/>
    </location>
</feature>
<gene>
    <name evidence="2" type="ORF">L484_001576</name>
</gene>
<keyword evidence="3" id="KW-1185">Reference proteome</keyword>
<dbReference type="STRING" id="981085.W9QJ13"/>
<organism evidence="2 3">
    <name type="scientific">Morus notabilis</name>
    <dbReference type="NCBI Taxonomy" id="981085"/>
    <lineage>
        <taxon>Eukaryota</taxon>
        <taxon>Viridiplantae</taxon>
        <taxon>Streptophyta</taxon>
        <taxon>Embryophyta</taxon>
        <taxon>Tracheophyta</taxon>
        <taxon>Spermatophyta</taxon>
        <taxon>Magnoliopsida</taxon>
        <taxon>eudicotyledons</taxon>
        <taxon>Gunneridae</taxon>
        <taxon>Pentapetalae</taxon>
        <taxon>rosids</taxon>
        <taxon>fabids</taxon>
        <taxon>Rosales</taxon>
        <taxon>Moraceae</taxon>
        <taxon>Moreae</taxon>
        <taxon>Morus</taxon>
    </lineage>
</organism>
<reference evidence="3" key="1">
    <citation type="submission" date="2013-01" db="EMBL/GenBank/DDBJ databases">
        <title>Draft Genome Sequence of a Mulberry Tree, Morus notabilis C.K. Schneid.</title>
        <authorList>
            <person name="He N."/>
            <person name="Zhao S."/>
        </authorList>
    </citation>
    <scope>NUCLEOTIDE SEQUENCE</scope>
</reference>
<sequence>MAFKQARSVWTFSSDSELSPENSPIKEDQKISEQISEAKDGIHIGSNEDTPSKKASKDKAPRKELEEDDHEPIKEKKKSSVKRKGNAGDEEVTAEEAVEKQVGSHVSSARMPLVLSEKVQRAKALVECEGASIDLGGDVGAVGRIMVSFGQSEAKIEAIMNDFIQLRPQSNVFEAETMVEGTLDGFSFDSDEEAEKFPKGVSHQTGQNEEDEEKANGKTRGKAEKKSGVSRKRGKTTGGKSQSQKKVKKKAPVSKKAKTKK</sequence>
<evidence type="ECO:0000256" key="1">
    <source>
        <dbReference type="SAM" id="MobiDB-lite"/>
    </source>
</evidence>
<dbReference type="GO" id="GO:0003690">
    <property type="term" value="F:double-stranded DNA binding"/>
    <property type="evidence" value="ECO:0007669"/>
    <property type="project" value="InterPro"/>
</dbReference>